<keyword evidence="7" id="KW-0508">mRNA splicing</keyword>
<dbReference type="InterPro" id="IPR007502">
    <property type="entry name" value="Helicase-assoc_dom"/>
</dbReference>
<dbReference type="InterPro" id="IPR002464">
    <property type="entry name" value="DNA/RNA_helicase_DEAH_CS"/>
</dbReference>
<dbReference type="EC" id="3.6.4.13" evidence="1"/>
<dbReference type="SMART" id="SM00382">
    <property type="entry name" value="AAA"/>
    <property type="match status" value="1"/>
</dbReference>
<dbReference type="RefSeq" id="XP_067804929.1">
    <property type="nucleotide sequence ID" value="XM_067946138.1"/>
</dbReference>
<sequence length="621" mass="69957">MEDTEGKRVERKFNTEKGIDLKRHRVTDSTFTVDQPTINPWTNSPYSSNYYRIMEQRKTLPAWEARRNFVKLLKRRQILILVGETGSGKTTQMAQFALEANLNNDLAIAITQPRRVSAMSVATRVAEEMDVELGTIVGYSIRFEECCCAETMLKFMTDGMLLKEAMVDNLLSNYGIVILDEAHERTLATDVLFGLIKQVCPKRPDLKIIVMSATLEAKQFQSYFGNADILKIPGSTFPVEIFYVESPQRDYLKAAIQTVLNIHFTEPEGDILVFLTGEDEIETARNEIEQMTRNKGRLVVLPLYANLSPSQQKLVFEPANGRKCILATNIAETSITIDGIVYVVDPGLSKQKVYNPRARVESLLVSPISKASAKQRAGRAGRTRPGKCFRLYTESCFNKELQSQTFPEILRSNLTTVVLTLKKLGIDDLVHFDFMDPPAPETMMRALEELNYLGALDDEGELVPKGALLAEFPLEPQLAKFLTEAHLYNCSNEALTITAMLSSPNCFQRPKDATFEADEAKSKFASSKGDHITLLQLYNAYEPHHKMGTDAARRFCSENFLNPRSLSGAYSIRKQLEHLMQKHKLLHESKCNDLEQIKRALIAGNTSKQYPKVQAKMGVLS</sequence>
<proteinExistence type="predicted"/>
<dbReference type="GO" id="GO:0005524">
    <property type="term" value="F:ATP binding"/>
    <property type="evidence" value="ECO:0007669"/>
    <property type="project" value="UniProtKB-KW"/>
</dbReference>
<evidence type="ECO:0000256" key="8">
    <source>
        <dbReference type="ARBA" id="ARBA00047984"/>
    </source>
</evidence>
<keyword evidence="6" id="KW-0067">ATP-binding</keyword>
<dbReference type="Gene3D" id="1.20.120.1080">
    <property type="match status" value="1"/>
</dbReference>
<evidence type="ECO:0000313" key="12">
    <source>
        <dbReference type="Proteomes" id="UP001214638"/>
    </source>
</evidence>
<dbReference type="InterPro" id="IPR014001">
    <property type="entry name" value="Helicase_ATP-bd"/>
</dbReference>
<keyword evidence="4 11" id="KW-0378">Hydrolase</keyword>
<evidence type="ECO:0000256" key="4">
    <source>
        <dbReference type="ARBA" id="ARBA00022801"/>
    </source>
</evidence>
<keyword evidence="5" id="KW-0347">Helicase</keyword>
<evidence type="ECO:0000256" key="1">
    <source>
        <dbReference type="ARBA" id="ARBA00012552"/>
    </source>
</evidence>
<evidence type="ECO:0000256" key="7">
    <source>
        <dbReference type="ARBA" id="ARBA00023187"/>
    </source>
</evidence>
<dbReference type="Pfam" id="PF00271">
    <property type="entry name" value="Helicase_C"/>
    <property type="match status" value="1"/>
</dbReference>
<dbReference type="SMART" id="SM00847">
    <property type="entry name" value="HA2"/>
    <property type="match status" value="1"/>
</dbReference>
<dbReference type="GO" id="GO:0016787">
    <property type="term" value="F:hydrolase activity"/>
    <property type="evidence" value="ECO:0007669"/>
    <property type="project" value="UniProtKB-KW"/>
</dbReference>
<dbReference type="InterPro" id="IPR003593">
    <property type="entry name" value="AAA+_ATPase"/>
</dbReference>
<dbReference type="GeneID" id="94335390"/>
<reference evidence="11" key="1">
    <citation type="journal article" date="2023" name="Nat. Microbiol.">
        <title>Babesia duncani multi-omics identifies virulence factors and drug targets.</title>
        <authorList>
            <person name="Singh P."/>
            <person name="Lonardi S."/>
            <person name="Liang Q."/>
            <person name="Vydyam P."/>
            <person name="Khabirova E."/>
            <person name="Fang T."/>
            <person name="Gihaz S."/>
            <person name="Thekkiniath J."/>
            <person name="Munshi M."/>
            <person name="Abel S."/>
            <person name="Ciampossin L."/>
            <person name="Batugedara G."/>
            <person name="Gupta M."/>
            <person name="Lu X.M."/>
            <person name="Lenz T."/>
            <person name="Chakravarty S."/>
            <person name="Cornillot E."/>
            <person name="Hu Y."/>
            <person name="Ma W."/>
            <person name="Gonzalez L.M."/>
            <person name="Sanchez S."/>
            <person name="Estrada K."/>
            <person name="Sanchez-Flores A."/>
            <person name="Montero E."/>
            <person name="Harb O.S."/>
            <person name="Le Roch K.G."/>
            <person name="Mamoun C.B."/>
        </authorList>
    </citation>
    <scope>NUCLEOTIDE SEQUENCE</scope>
    <source>
        <strain evidence="11">WA1</strain>
    </source>
</reference>
<dbReference type="EMBL" id="JALLKP010000001">
    <property type="protein sequence ID" value="KAK2198087.1"/>
    <property type="molecule type" value="Genomic_DNA"/>
</dbReference>
<gene>
    <name evidence="11" type="ORF">BdWA1_001092</name>
</gene>
<accession>A0AAD9UQP5</accession>
<dbReference type="Pfam" id="PF21010">
    <property type="entry name" value="HA2_C"/>
    <property type="match status" value="1"/>
</dbReference>
<keyword evidence="3" id="KW-0547">Nucleotide-binding</keyword>
<keyword evidence="12" id="KW-1185">Reference proteome</keyword>
<dbReference type="PROSITE" id="PS51192">
    <property type="entry name" value="HELICASE_ATP_BIND_1"/>
    <property type="match status" value="1"/>
</dbReference>
<dbReference type="Pfam" id="PF00270">
    <property type="entry name" value="DEAD"/>
    <property type="match status" value="1"/>
</dbReference>
<dbReference type="PROSITE" id="PS00690">
    <property type="entry name" value="DEAH_ATP_HELICASE"/>
    <property type="match status" value="1"/>
</dbReference>
<dbReference type="GO" id="GO:0003724">
    <property type="term" value="F:RNA helicase activity"/>
    <property type="evidence" value="ECO:0007669"/>
    <property type="project" value="UniProtKB-EC"/>
</dbReference>
<organism evidence="11 12">
    <name type="scientific">Babesia duncani</name>
    <dbReference type="NCBI Taxonomy" id="323732"/>
    <lineage>
        <taxon>Eukaryota</taxon>
        <taxon>Sar</taxon>
        <taxon>Alveolata</taxon>
        <taxon>Apicomplexa</taxon>
        <taxon>Aconoidasida</taxon>
        <taxon>Piroplasmida</taxon>
        <taxon>Babesiidae</taxon>
        <taxon>Babesia</taxon>
    </lineage>
</organism>
<dbReference type="FunFam" id="3.40.50.300:FF:000007">
    <property type="entry name" value="Pre-mRNA-splicing factor ATP-dependent RNA helicase"/>
    <property type="match status" value="1"/>
</dbReference>
<dbReference type="InterPro" id="IPR027417">
    <property type="entry name" value="P-loop_NTPase"/>
</dbReference>
<dbReference type="PANTHER" id="PTHR18934">
    <property type="entry name" value="ATP-DEPENDENT RNA HELICASE"/>
    <property type="match status" value="1"/>
</dbReference>
<dbReference type="SMART" id="SM00490">
    <property type="entry name" value="HELICc"/>
    <property type="match status" value="1"/>
</dbReference>
<dbReference type="SUPFAM" id="SSF52540">
    <property type="entry name" value="P-loop containing nucleoside triphosphate hydrolases"/>
    <property type="match status" value="1"/>
</dbReference>
<dbReference type="KEGG" id="bdw:94335390"/>
<dbReference type="Proteomes" id="UP001214638">
    <property type="component" value="Unassembled WGS sequence"/>
</dbReference>
<dbReference type="GO" id="GO:0003723">
    <property type="term" value="F:RNA binding"/>
    <property type="evidence" value="ECO:0007669"/>
    <property type="project" value="TreeGrafter"/>
</dbReference>
<keyword evidence="2" id="KW-0507">mRNA processing</keyword>
<protein>
    <recommendedName>
        <fullName evidence="1">RNA helicase</fullName>
        <ecNumber evidence="1">3.6.4.13</ecNumber>
    </recommendedName>
</protein>
<evidence type="ECO:0000256" key="5">
    <source>
        <dbReference type="ARBA" id="ARBA00022806"/>
    </source>
</evidence>
<dbReference type="FunFam" id="3.40.50.300:FF:000615">
    <property type="entry name" value="pre-mRNA-splicing factor ATP-dependent RNA helicase DEAH7"/>
    <property type="match status" value="1"/>
</dbReference>
<evidence type="ECO:0000313" key="11">
    <source>
        <dbReference type="EMBL" id="KAK2198087.1"/>
    </source>
</evidence>
<dbReference type="InterPro" id="IPR001650">
    <property type="entry name" value="Helicase_C-like"/>
</dbReference>
<dbReference type="Gene3D" id="3.40.50.300">
    <property type="entry name" value="P-loop containing nucleotide triphosphate hydrolases"/>
    <property type="match status" value="2"/>
</dbReference>
<dbReference type="Pfam" id="PF04408">
    <property type="entry name" value="WHD_HA2"/>
    <property type="match status" value="1"/>
</dbReference>
<evidence type="ECO:0000259" key="9">
    <source>
        <dbReference type="PROSITE" id="PS51192"/>
    </source>
</evidence>
<evidence type="ECO:0000256" key="3">
    <source>
        <dbReference type="ARBA" id="ARBA00022741"/>
    </source>
</evidence>
<dbReference type="CDD" id="cd18791">
    <property type="entry name" value="SF2_C_RHA"/>
    <property type="match status" value="1"/>
</dbReference>
<evidence type="ECO:0000256" key="2">
    <source>
        <dbReference type="ARBA" id="ARBA00022664"/>
    </source>
</evidence>
<dbReference type="InterPro" id="IPR048333">
    <property type="entry name" value="HA2_WH"/>
</dbReference>
<dbReference type="PANTHER" id="PTHR18934:SF109">
    <property type="entry name" value="ATP-DEPENDENT RNA HELICASE DHX15 HOMOLOG"/>
    <property type="match status" value="1"/>
</dbReference>
<dbReference type="AlphaFoldDB" id="A0AAD9UQP5"/>
<dbReference type="GO" id="GO:0008380">
    <property type="term" value="P:RNA splicing"/>
    <property type="evidence" value="ECO:0007669"/>
    <property type="project" value="UniProtKB-KW"/>
</dbReference>
<feature type="domain" description="Helicase ATP-binding" evidence="9">
    <location>
        <begin position="70"/>
        <end position="233"/>
    </location>
</feature>
<dbReference type="InterPro" id="IPR011545">
    <property type="entry name" value="DEAD/DEAH_box_helicase_dom"/>
</dbReference>
<feature type="domain" description="Helicase C-terminal" evidence="10">
    <location>
        <begin position="255"/>
        <end position="425"/>
    </location>
</feature>
<dbReference type="GO" id="GO:0006397">
    <property type="term" value="P:mRNA processing"/>
    <property type="evidence" value="ECO:0007669"/>
    <property type="project" value="UniProtKB-KW"/>
</dbReference>
<dbReference type="SMART" id="SM00487">
    <property type="entry name" value="DEXDc"/>
    <property type="match status" value="1"/>
</dbReference>
<comment type="caution">
    <text evidence="11">The sequence shown here is derived from an EMBL/GenBank/DDBJ whole genome shotgun (WGS) entry which is preliminary data.</text>
</comment>
<dbReference type="PROSITE" id="PS51194">
    <property type="entry name" value="HELICASE_CTER"/>
    <property type="match status" value="1"/>
</dbReference>
<evidence type="ECO:0000259" key="10">
    <source>
        <dbReference type="PROSITE" id="PS51194"/>
    </source>
</evidence>
<name>A0AAD9UQP5_9APIC</name>
<evidence type="ECO:0000256" key="6">
    <source>
        <dbReference type="ARBA" id="ARBA00022840"/>
    </source>
</evidence>
<comment type="catalytic activity">
    <reaction evidence="8">
        <text>ATP + H2O = ADP + phosphate + H(+)</text>
        <dbReference type="Rhea" id="RHEA:13065"/>
        <dbReference type="ChEBI" id="CHEBI:15377"/>
        <dbReference type="ChEBI" id="CHEBI:15378"/>
        <dbReference type="ChEBI" id="CHEBI:30616"/>
        <dbReference type="ChEBI" id="CHEBI:43474"/>
        <dbReference type="ChEBI" id="CHEBI:456216"/>
        <dbReference type="EC" id="3.6.4.13"/>
    </reaction>
</comment>